<comment type="function">
    <text evidence="7">Functions as a peptidoglycan terminase that cleaves nascent peptidoglycan strands endolytically to terminate their elongation.</text>
</comment>
<proteinExistence type="inferred from homology"/>
<dbReference type="Pfam" id="PF02618">
    <property type="entry name" value="YceG"/>
    <property type="match status" value="1"/>
</dbReference>
<dbReference type="Proteomes" id="UP000253999">
    <property type="component" value="Unassembled WGS sequence"/>
</dbReference>
<evidence type="ECO:0000256" key="6">
    <source>
        <dbReference type="ARBA" id="ARBA00023316"/>
    </source>
</evidence>
<name>A0A369Z9Q9_HAEPH</name>
<keyword evidence="2 7" id="KW-0812">Transmembrane</keyword>
<dbReference type="GO" id="GO:0009252">
    <property type="term" value="P:peptidoglycan biosynthetic process"/>
    <property type="evidence" value="ECO:0007669"/>
    <property type="project" value="UniProtKB-UniRule"/>
</dbReference>
<keyword evidence="6 7" id="KW-0961">Cell wall biogenesis/degradation</keyword>
<dbReference type="AlphaFoldDB" id="A0A369Z9Q9"/>
<dbReference type="RefSeq" id="WP_111313650.1">
    <property type="nucleotide sequence ID" value="NZ_JAUPSI010000171.1"/>
</dbReference>
<keyword evidence="3 7" id="KW-1133">Transmembrane helix</keyword>
<evidence type="ECO:0000256" key="3">
    <source>
        <dbReference type="ARBA" id="ARBA00022989"/>
    </source>
</evidence>
<dbReference type="EMBL" id="QEQD01000013">
    <property type="protein sequence ID" value="RDF00032.1"/>
    <property type="molecule type" value="Genomic_DNA"/>
</dbReference>
<dbReference type="CDD" id="cd08010">
    <property type="entry name" value="MltG_like"/>
    <property type="match status" value="1"/>
</dbReference>
<protein>
    <recommendedName>
        <fullName evidence="7">Endolytic murein transglycosylase</fullName>
        <ecNumber evidence="7">4.2.2.29</ecNumber>
    </recommendedName>
    <alternativeName>
        <fullName evidence="7">Peptidoglycan lytic transglycosylase</fullName>
    </alternativeName>
    <alternativeName>
        <fullName evidence="7">Peptidoglycan polymerization terminase</fullName>
    </alternativeName>
</protein>
<dbReference type="EC" id="4.2.2.29" evidence="7"/>
<dbReference type="PANTHER" id="PTHR30518:SF2">
    <property type="entry name" value="ENDOLYTIC MUREIN TRANSGLYCOSYLASE"/>
    <property type="match status" value="1"/>
</dbReference>
<evidence type="ECO:0000256" key="5">
    <source>
        <dbReference type="ARBA" id="ARBA00023239"/>
    </source>
</evidence>
<evidence type="ECO:0000256" key="1">
    <source>
        <dbReference type="ARBA" id="ARBA00022475"/>
    </source>
</evidence>
<keyword evidence="7" id="KW-0997">Cell inner membrane</keyword>
<keyword evidence="5 7" id="KW-0456">Lyase</keyword>
<comment type="caution">
    <text evidence="8">The sequence shown here is derived from an EMBL/GenBank/DDBJ whole genome shotgun (WGS) entry which is preliminary data.</text>
</comment>
<keyword evidence="1 7" id="KW-1003">Cell membrane</keyword>
<dbReference type="GO" id="GO:0005886">
    <property type="term" value="C:plasma membrane"/>
    <property type="evidence" value="ECO:0007669"/>
    <property type="project" value="UniProtKB-UniRule"/>
</dbReference>
<dbReference type="HAMAP" id="MF_02065">
    <property type="entry name" value="MltG"/>
    <property type="match status" value="1"/>
</dbReference>
<evidence type="ECO:0000256" key="7">
    <source>
        <dbReference type="HAMAP-Rule" id="MF_02065"/>
    </source>
</evidence>
<evidence type="ECO:0000256" key="4">
    <source>
        <dbReference type="ARBA" id="ARBA00023136"/>
    </source>
</evidence>
<dbReference type="Gene3D" id="3.30.160.60">
    <property type="entry name" value="Classic Zinc Finger"/>
    <property type="match status" value="2"/>
</dbReference>
<accession>A0A369Z9Q9</accession>
<feature type="site" description="Important for catalytic activity" evidence="7">
    <location>
        <position position="220"/>
    </location>
</feature>
<dbReference type="GO" id="GO:0071555">
    <property type="term" value="P:cell wall organization"/>
    <property type="evidence" value="ECO:0007669"/>
    <property type="project" value="UniProtKB-KW"/>
</dbReference>
<evidence type="ECO:0000313" key="9">
    <source>
        <dbReference type="Proteomes" id="UP000253999"/>
    </source>
</evidence>
<dbReference type="NCBIfam" id="TIGR00247">
    <property type="entry name" value="endolytic transglycosylase MltG"/>
    <property type="match status" value="1"/>
</dbReference>
<comment type="catalytic activity">
    <reaction evidence="7">
        <text>a peptidoglycan chain = a peptidoglycan chain with N-acetyl-1,6-anhydromuramyl-[peptide] at the reducing end + a peptidoglycan chain with N-acetylglucosamine at the non-reducing end.</text>
        <dbReference type="EC" id="4.2.2.29"/>
    </reaction>
</comment>
<gene>
    <name evidence="7 8" type="primary">mltG</name>
    <name evidence="8" type="ORF">DPV98_10240</name>
</gene>
<evidence type="ECO:0000256" key="2">
    <source>
        <dbReference type="ARBA" id="ARBA00022692"/>
    </source>
</evidence>
<dbReference type="InterPro" id="IPR003770">
    <property type="entry name" value="MLTG-like"/>
</dbReference>
<dbReference type="GO" id="GO:0008932">
    <property type="term" value="F:lytic endotransglycosylase activity"/>
    <property type="evidence" value="ECO:0007669"/>
    <property type="project" value="UniProtKB-UniRule"/>
</dbReference>
<evidence type="ECO:0000313" key="8">
    <source>
        <dbReference type="EMBL" id="RDF00032.1"/>
    </source>
</evidence>
<keyword evidence="4 7" id="KW-0472">Membrane</keyword>
<reference evidence="8 9" key="1">
    <citation type="submission" date="2018-05" db="EMBL/GenBank/DDBJ databases">
        <title>Draft Genome Sequences for a Diverse set of 7 Haemophilus Species.</title>
        <authorList>
            <person name="Nichols M."/>
            <person name="Topaz N."/>
            <person name="Wang X."/>
            <person name="Wang X."/>
            <person name="Boxrud D."/>
        </authorList>
    </citation>
    <scope>NUCLEOTIDE SEQUENCE [LARGE SCALE GENOMIC DNA]</scope>
    <source>
        <strain evidence="8 9">C2010039593</strain>
    </source>
</reference>
<comment type="similarity">
    <text evidence="7">Belongs to the transglycosylase MltG family.</text>
</comment>
<dbReference type="PANTHER" id="PTHR30518">
    <property type="entry name" value="ENDOLYTIC MUREIN TRANSGLYCOSYLASE"/>
    <property type="match status" value="1"/>
</dbReference>
<sequence>MLKKKLLSLGVLAVVTAGALGYGYKKITDLASYPLIVHADQFFIVEKGSSSQKLAKQLEEQSIVEHADVALLPYLIRLHPELSHFKAGVYSLNGLKTVEDLLKHLNSGKEVQLNVKFIEGKTFKTFREQLEKASYLAQTLTGKSEAEIAKMLGLSSEKLEGWISPDTYNYVPYSTDFELLKRAYQKQQKALDDAWQNRVENLPLANPYEMLILASIVEKETGVANERPQVASVFVNRLKQGWKLETDPTVIYGLGERYNGKIYKKDLQEATPYNTYVIDGLPPTPIAMPSEAALTAVSQPDSTPYFFFVADGTGGHKFSRSLNEHNQAVKEWRKIERERKQTTEGTK</sequence>
<organism evidence="8 9">
    <name type="scientific">Haemophilus parahaemolyticus</name>
    <dbReference type="NCBI Taxonomy" id="735"/>
    <lineage>
        <taxon>Bacteria</taxon>
        <taxon>Pseudomonadati</taxon>
        <taxon>Pseudomonadota</taxon>
        <taxon>Gammaproteobacteria</taxon>
        <taxon>Pasteurellales</taxon>
        <taxon>Pasteurellaceae</taxon>
        <taxon>Haemophilus</taxon>
    </lineage>
</organism>
<dbReference type="STRING" id="735.B0185_08965"/>